<organism evidence="3">
    <name type="scientific">Thrips palmi</name>
    <name type="common">Melon thrips</name>
    <dbReference type="NCBI Taxonomy" id="161013"/>
    <lineage>
        <taxon>Eukaryota</taxon>
        <taxon>Metazoa</taxon>
        <taxon>Ecdysozoa</taxon>
        <taxon>Arthropoda</taxon>
        <taxon>Hexapoda</taxon>
        <taxon>Insecta</taxon>
        <taxon>Pterygota</taxon>
        <taxon>Neoptera</taxon>
        <taxon>Paraneoptera</taxon>
        <taxon>Thysanoptera</taxon>
        <taxon>Terebrantia</taxon>
        <taxon>Thripoidea</taxon>
        <taxon>Thripidae</taxon>
        <taxon>Thrips</taxon>
    </lineage>
</organism>
<sequence length="359" mass="38681">MAPRMTVEDALVMFFFGKSTCEHGYPLDPRPLCTSVRTSPSYLTGVLSVSYSQRNGRIADASSYAAAMDSSPHSTSSSSKDGGDFCDVHDPAKDLPSSSRDGGQSAAEPNTSEDGERWWCDDCAAVATAPCLESHSVLTTAAARSTLLARMAPAVKAARAANRRLANLQRLQDSFEESLADRGPRLVVSFEGWYDKWECGILDGTAPIGLLTTEAALSAHDYDQELCRVLADVELTLDLEKEELGGWCSLPRDLLDHCFPLRPPGQDLRPGAVLCDYEQITIFMRRCPAKTGAGKRLLGYVEKAGLRALTADRGPCVGQCAKPCVFCDDDIVIVLKRARLDKGGKRPGGRGSGDVEADV</sequence>
<dbReference type="OrthoDB" id="8246423at2759"/>
<reference evidence="3" key="1">
    <citation type="submission" date="2025-08" db="UniProtKB">
        <authorList>
            <consortium name="RefSeq"/>
        </authorList>
    </citation>
    <scope>IDENTIFICATION</scope>
    <source>
        <tissue evidence="3">Total insect</tissue>
    </source>
</reference>
<feature type="compositionally biased region" description="Polar residues" evidence="1">
    <location>
        <begin position="96"/>
        <end position="112"/>
    </location>
</feature>
<dbReference type="RefSeq" id="XP_034231827.1">
    <property type="nucleotide sequence ID" value="XM_034375936.1"/>
</dbReference>
<proteinExistence type="predicted"/>
<dbReference type="Proteomes" id="UP000515158">
    <property type="component" value="Unplaced"/>
</dbReference>
<evidence type="ECO:0000256" key="1">
    <source>
        <dbReference type="SAM" id="MobiDB-lite"/>
    </source>
</evidence>
<evidence type="ECO:0000313" key="2">
    <source>
        <dbReference type="Proteomes" id="UP000515158"/>
    </source>
</evidence>
<evidence type="ECO:0000313" key="3">
    <source>
        <dbReference type="RefSeq" id="XP_034231827.1"/>
    </source>
</evidence>
<dbReference type="AlphaFoldDB" id="A0A6P8YDF3"/>
<feature type="compositionally biased region" description="Basic and acidic residues" evidence="1">
    <location>
        <begin position="81"/>
        <end position="93"/>
    </location>
</feature>
<name>A0A6P8YDF3_THRPL</name>
<accession>A0A6P8YDF3</accession>
<keyword evidence="2" id="KW-1185">Reference proteome</keyword>
<feature type="compositionally biased region" description="Low complexity" evidence="1">
    <location>
        <begin position="67"/>
        <end position="79"/>
    </location>
</feature>
<dbReference type="GeneID" id="117639909"/>
<feature type="region of interest" description="Disordered" evidence="1">
    <location>
        <begin position="67"/>
        <end position="114"/>
    </location>
</feature>
<protein>
    <submittedName>
        <fullName evidence="3">Uncharacterized protein LOC117639909 isoform X2</fullName>
    </submittedName>
</protein>
<gene>
    <name evidence="3" type="primary">LOC117639909</name>
</gene>